<dbReference type="Gene3D" id="3.40.50.11260">
    <property type="match status" value="1"/>
</dbReference>
<feature type="binding site" evidence="6">
    <location>
        <position position="82"/>
    </location>
    <ligand>
        <name>ATP</name>
        <dbReference type="ChEBI" id="CHEBI:30616"/>
    </ligand>
</feature>
<gene>
    <name evidence="5" type="primary">htpG</name>
    <name evidence="7" type="ORF">SAMN05192586_10214</name>
</gene>
<feature type="binding site" evidence="6">
    <location>
        <position position="349"/>
    </location>
    <ligand>
        <name>ATP</name>
        <dbReference type="ChEBI" id="CHEBI:30616"/>
    </ligand>
</feature>
<dbReference type="SUPFAM" id="SSF54211">
    <property type="entry name" value="Ribosomal protein S5 domain 2-like"/>
    <property type="match status" value="1"/>
</dbReference>
<evidence type="ECO:0000256" key="4">
    <source>
        <dbReference type="ARBA" id="ARBA00023186"/>
    </source>
</evidence>
<keyword evidence="4 5" id="KW-0143">Chaperone</keyword>
<dbReference type="Pfam" id="PF13589">
    <property type="entry name" value="HATPase_c_3"/>
    <property type="match status" value="1"/>
</dbReference>
<dbReference type="Pfam" id="PF00183">
    <property type="entry name" value="HSP90"/>
    <property type="match status" value="1"/>
</dbReference>
<dbReference type="InterPro" id="IPR036890">
    <property type="entry name" value="HATPase_C_sf"/>
</dbReference>
<dbReference type="HAMAP" id="MF_00505">
    <property type="entry name" value="HSP90"/>
    <property type="match status" value="1"/>
</dbReference>
<dbReference type="AlphaFoldDB" id="A0A1G7INQ6"/>
<evidence type="ECO:0000256" key="2">
    <source>
        <dbReference type="ARBA" id="ARBA00022741"/>
    </source>
</evidence>
<comment type="caution">
    <text evidence="5">Lacks conserved residue(s) required for the propagation of feature annotation.</text>
</comment>
<feature type="binding site" evidence="6">
    <location>
        <begin position="102"/>
        <end position="103"/>
    </location>
    <ligand>
        <name>ATP</name>
        <dbReference type="ChEBI" id="CHEBI:30616"/>
    </ligand>
</feature>
<dbReference type="InterPro" id="IPR037196">
    <property type="entry name" value="HSP90_C"/>
</dbReference>
<keyword evidence="5" id="KW-0346">Stress response</keyword>
<feature type="binding site" evidence="6">
    <location>
        <position position="36"/>
    </location>
    <ligand>
        <name>ATP</name>
        <dbReference type="ChEBI" id="CHEBI:30616"/>
    </ligand>
</feature>
<keyword evidence="5" id="KW-0963">Cytoplasm</keyword>
<organism evidence="7 8">
    <name type="scientific">Desulfovibrio legallii</name>
    <dbReference type="NCBI Taxonomy" id="571438"/>
    <lineage>
        <taxon>Bacteria</taxon>
        <taxon>Pseudomonadati</taxon>
        <taxon>Thermodesulfobacteriota</taxon>
        <taxon>Desulfovibrionia</taxon>
        <taxon>Desulfovibrionales</taxon>
        <taxon>Desulfovibrionaceae</taxon>
        <taxon>Desulfovibrio</taxon>
    </lineage>
</organism>
<dbReference type="InterPro" id="IPR001404">
    <property type="entry name" value="Hsp90_fam"/>
</dbReference>
<dbReference type="GO" id="GO:0140662">
    <property type="term" value="F:ATP-dependent protein folding chaperone"/>
    <property type="evidence" value="ECO:0007669"/>
    <property type="project" value="InterPro"/>
</dbReference>
<feature type="region of interest" description="C" evidence="5">
    <location>
        <begin position="573"/>
        <end position="658"/>
    </location>
</feature>
<feature type="region of interest" description="A; substrate-binding" evidence="5">
    <location>
        <begin position="1"/>
        <end position="349"/>
    </location>
</feature>
<dbReference type="GO" id="GO:0005737">
    <property type="term" value="C:cytoplasm"/>
    <property type="evidence" value="ECO:0007669"/>
    <property type="project" value="UniProtKB-SubCell"/>
</dbReference>
<dbReference type="SUPFAM" id="SSF55874">
    <property type="entry name" value="ATPase domain of HSP90 chaperone/DNA topoisomerase II/histidine kinase"/>
    <property type="match status" value="1"/>
</dbReference>
<evidence type="ECO:0000313" key="8">
    <source>
        <dbReference type="Proteomes" id="UP000199355"/>
    </source>
</evidence>
<dbReference type="OrthoDB" id="9802640at2"/>
<reference evidence="8" key="1">
    <citation type="submission" date="2016-10" db="EMBL/GenBank/DDBJ databases">
        <authorList>
            <person name="Varghese N."/>
            <person name="Submissions S."/>
        </authorList>
    </citation>
    <scope>NUCLEOTIDE SEQUENCE [LARGE SCALE GENOMIC DNA]</scope>
    <source>
        <strain evidence="8">KHC7</strain>
    </source>
</reference>
<evidence type="ECO:0000256" key="5">
    <source>
        <dbReference type="HAMAP-Rule" id="MF_00505"/>
    </source>
</evidence>
<comment type="subcellular location">
    <subcellularLocation>
        <location evidence="5">Cytoplasm</location>
    </subcellularLocation>
</comment>
<evidence type="ECO:0000256" key="1">
    <source>
        <dbReference type="ARBA" id="ARBA00008239"/>
    </source>
</evidence>
<feature type="binding site" evidence="6">
    <location>
        <position position="95"/>
    </location>
    <ligand>
        <name>ATP</name>
        <dbReference type="ChEBI" id="CHEBI:30616"/>
    </ligand>
</feature>
<dbReference type="Gene3D" id="3.30.230.80">
    <property type="match status" value="1"/>
</dbReference>
<dbReference type="GO" id="GO:0005524">
    <property type="term" value="F:ATP binding"/>
    <property type="evidence" value="ECO:0007669"/>
    <property type="project" value="UniProtKB-UniRule"/>
</dbReference>
<protein>
    <recommendedName>
        <fullName evidence="5">Chaperone protein HtpG</fullName>
    </recommendedName>
    <alternativeName>
        <fullName evidence="5">Heat shock protein HtpG</fullName>
    </alternativeName>
    <alternativeName>
        <fullName evidence="5">High temperature protein G</fullName>
    </alternativeName>
</protein>
<dbReference type="RefSeq" id="WP_092152554.1">
    <property type="nucleotide sequence ID" value="NZ_FNBX01000002.1"/>
</dbReference>
<comment type="similarity">
    <text evidence="1 5">Belongs to the heat shock protein 90 family.</text>
</comment>
<sequence>MAEAGKKSRQFRAEVRKVLHILTNSLYTNREIFLRELVSNASDALDKLRYRMSRGESPRLPDLPLEIRIALDKEAKTLTIADTGVGMSAEELAENLGTIAKSGSEQFLADLAAQTPKDADADTADKGDAAADETTAAPDAANIIGRFGVGFYSVFMVANKVTVTSRPAFGEEAAHVWTSDGLGTYTVAPSAEVEPQRGTVIRVELKDDALEFAEKFRVESVIRKHSAFVPFPVFVDGEQVNTQPALWREPRFSIKKEQYDAFYKAITYDAKDPLDVLHFSVDAPVQFNALLFIPDSPQDFFGVDKDFWGLDLYARRVLIQHRNQELIPDYLAFLKGVVDTEDLPLNISRETLQENVLLRKMNQVIVKQALNHLEKLAKDAPEKYVRFWNLHGKILKLGYRDFPNRERLAALLRFNSSTLPEAADLTSLDEYMARAPEDQKTFWYVAAPNREAARLNPHMERFRRKGLEVLCLYEPVDEFVMDGLGKYKDWEFKSVETAADDALAAFPDKEEAPREAVAPLSDDDSASFEALLARMKDLLGDKVKEVRVSHRLTDSPAMLTAPDGGVSSSMEKLIKVMQRDDTLPVKVLEVNRDHPLLRNMLRMFKADRQDAVLAEMVQALFDASLLLDGYIKEPQALAARSGKLLEQAAAWYAEVRKL</sequence>
<dbReference type="Gene3D" id="3.30.565.10">
    <property type="entry name" value="Histidine kinase-like ATPase, C-terminal domain"/>
    <property type="match status" value="1"/>
</dbReference>
<dbReference type="InterPro" id="IPR020568">
    <property type="entry name" value="Ribosomal_Su5_D2-typ_SF"/>
</dbReference>
<evidence type="ECO:0000313" key="7">
    <source>
        <dbReference type="EMBL" id="SDF14392.1"/>
    </source>
</evidence>
<evidence type="ECO:0000256" key="6">
    <source>
        <dbReference type="PIRSR" id="PIRSR002583-1"/>
    </source>
</evidence>
<dbReference type="CDD" id="cd16927">
    <property type="entry name" value="HATPase_Hsp90-like"/>
    <property type="match status" value="1"/>
</dbReference>
<dbReference type="GO" id="GO:0016887">
    <property type="term" value="F:ATP hydrolysis activity"/>
    <property type="evidence" value="ECO:0007669"/>
    <property type="project" value="InterPro"/>
</dbReference>
<dbReference type="InterPro" id="IPR019805">
    <property type="entry name" value="Heat_shock_protein_90_CS"/>
</dbReference>
<dbReference type="SUPFAM" id="SSF110942">
    <property type="entry name" value="HSP90 C-terminal domain"/>
    <property type="match status" value="1"/>
</dbReference>
<comment type="function">
    <text evidence="5">Molecular chaperone. Has ATPase activity.</text>
</comment>
<dbReference type="NCBIfam" id="NF003555">
    <property type="entry name" value="PRK05218.1"/>
    <property type="match status" value="1"/>
</dbReference>
<comment type="subunit">
    <text evidence="5">Homodimer.</text>
</comment>
<dbReference type="EMBL" id="FNBX01000002">
    <property type="protein sequence ID" value="SDF14392.1"/>
    <property type="molecule type" value="Genomic_DNA"/>
</dbReference>
<name>A0A1G7INQ6_9BACT</name>
<proteinExistence type="inferred from homology"/>
<keyword evidence="8" id="KW-1185">Reference proteome</keyword>
<dbReference type="InterPro" id="IPR020575">
    <property type="entry name" value="Hsp90_N"/>
</dbReference>
<dbReference type="PROSITE" id="PS00298">
    <property type="entry name" value="HSP90"/>
    <property type="match status" value="1"/>
</dbReference>
<dbReference type="GO" id="GO:0051082">
    <property type="term" value="F:unfolded protein binding"/>
    <property type="evidence" value="ECO:0007669"/>
    <property type="project" value="UniProtKB-UniRule"/>
</dbReference>
<feature type="binding site" evidence="6">
    <location>
        <position position="199"/>
    </location>
    <ligand>
        <name>ATP</name>
        <dbReference type="ChEBI" id="CHEBI:30616"/>
    </ligand>
</feature>
<feature type="binding site" evidence="6">
    <location>
        <position position="87"/>
    </location>
    <ligand>
        <name>ATP</name>
        <dbReference type="ChEBI" id="CHEBI:30616"/>
    </ligand>
</feature>
<feature type="binding site" evidence="6">
    <location>
        <position position="101"/>
    </location>
    <ligand>
        <name>ATP</name>
        <dbReference type="ChEBI" id="CHEBI:30616"/>
    </ligand>
</feature>
<keyword evidence="3 5" id="KW-0067">ATP-binding</keyword>
<dbReference type="STRING" id="571438.SAMN05192586_10214"/>
<accession>A0A1G7INQ6</accession>
<dbReference type="PIRSF" id="PIRSF002583">
    <property type="entry name" value="Hsp90"/>
    <property type="match status" value="1"/>
</dbReference>
<evidence type="ECO:0000256" key="3">
    <source>
        <dbReference type="ARBA" id="ARBA00022840"/>
    </source>
</evidence>
<dbReference type="Gene3D" id="1.20.120.790">
    <property type="entry name" value="Heat shock protein 90, C-terminal domain"/>
    <property type="match status" value="1"/>
</dbReference>
<feature type="binding site" evidence="6">
    <location>
        <position position="40"/>
    </location>
    <ligand>
        <name>ATP</name>
        <dbReference type="ChEBI" id="CHEBI:30616"/>
    </ligand>
</feature>
<dbReference type="Proteomes" id="UP000199355">
    <property type="component" value="Unassembled WGS sequence"/>
</dbReference>
<dbReference type="PRINTS" id="PR00775">
    <property type="entry name" value="HEATSHOCK90"/>
</dbReference>
<keyword evidence="2 5" id="KW-0547">Nucleotide-binding</keyword>
<dbReference type="PANTHER" id="PTHR11528">
    <property type="entry name" value="HEAT SHOCK PROTEIN 90 FAMILY MEMBER"/>
    <property type="match status" value="1"/>
</dbReference>